<feature type="compositionally biased region" description="Low complexity" evidence="1">
    <location>
        <begin position="44"/>
        <end position="60"/>
    </location>
</feature>
<gene>
    <name evidence="2" type="ORF">AMSG_04859</name>
</gene>
<sequence>METPQVVAPRPVKAIKPSPSLFAPEPPSVVFPAFRHVPGSHPHTTNTTAAATTTTTATATSGTPPRPRSSSTNQHVRLPHPAPPTAAHARPPPHMISPASRMPMALVPATVRNGAAHSSSSSSSTSTSSASPPNPLHSAPILPAPMYPMVPGHVGLASAQGHHQMGLATASPPPDLDQVMDGDTGPSSELARILRPTRASRTASVEDILALSREPGAPDLTYALPQRQPPPHASLVERPSSPHLPLPPAVPATAPSPSVAPAAQFARTLEAEPFHAVHTPPVRTCNPVAANSPFLRSPAVPLAAMHPLMVYASMASASMAAAGVAASQASTTCPASPAKGSRSRRKTKRKAGGRSARPKAKANAKAAKAKASKAKAKATKSKAKGLSRTPKASRSRPARAGVDPAAGSPAARARALLLAGGGPPPHLMVPTAPQAKPRTRAEWTRRRNRKLNVARIVASKLDRHRQQTPHFRPRARSLGDYPHDRAPVAVVGAAAN</sequence>
<protein>
    <submittedName>
        <fullName evidence="2">Uncharacterized protein</fullName>
    </submittedName>
</protein>
<feature type="compositionally biased region" description="Basic residues" evidence="1">
    <location>
        <begin position="466"/>
        <end position="475"/>
    </location>
</feature>
<feature type="region of interest" description="Disordered" evidence="1">
    <location>
        <begin position="35"/>
        <end position="99"/>
    </location>
</feature>
<name>A0A0L0D850_THETB</name>
<evidence type="ECO:0000313" key="2">
    <source>
        <dbReference type="EMBL" id="KNC48410.1"/>
    </source>
</evidence>
<feature type="compositionally biased region" description="Low complexity" evidence="1">
    <location>
        <begin position="118"/>
        <end position="131"/>
    </location>
</feature>
<feature type="region of interest" description="Disordered" evidence="1">
    <location>
        <begin position="462"/>
        <end position="483"/>
    </location>
</feature>
<evidence type="ECO:0000313" key="3">
    <source>
        <dbReference type="Proteomes" id="UP000054408"/>
    </source>
</evidence>
<evidence type="ECO:0000256" key="1">
    <source>
        <dbReference type="SAM" id="MobiDB-lite"/>
    </source>
</evidence>
<dbReference type="Proteomes" id="UP000054408">
    <property type="component" value="Unassembled WGS sequence"/>
</dbReference>
<proteinExistence type="predicted"/>
<organism evidence="2 3">
    <name type="scientific">Thecamonas trahens ATCC 50062</name>
    <dbReference type="NCBI Taxonomy" id="461836"/>
    <lineage>
        <taxon>Eukaryota</taxon>
        <taxon>Apusozoa</taxon>
        <taxon>Apusomonadida</taxon>
        <taxon>Apusomonadidae</taxon>
        <taxon>Thecamonas</taxon>
    </lineage>
</organism>
<dbReference type="OMA" id="NTAPSMA"/>
<feature type="region of interest" description="Disordered" evidence="1">
    <location>
        <begin position="1"/>
        <end position="23"/>
    </location>
</feature>
<feature type="region of interest" description="Disordered" evidence="1">
    <location>
        <begin position="328"/>
        <end position="409"/>
    </location>
</feature>
<feature type="region of interest" description="Disordered" evidence="1">
    <location>
        <begin position="163"/>
        <end position="189"/>
    </location>
</feature>
<dbReference type="EMBL" id="GL349451">
    <property type="protein sequence ID" value="KNC48410.1"/>
    <property type="molecule type" value="Genomic_DNA"/>
</dbReference>
<feature type="compositionally biased region" description="Basic residues" evidence="1">
    <location>
        <begin position="341"/>
        <end position="397"/>
    </location>
</feature>
<feature type="region of interest" description="Disordered" evidence="1">
    <location>
        <begin position="113"/>
        <end position="140"/>
    </location>
</feature>
<reference evidence="2 3" key="1">
    <citation type="submission" date="2010-05" db="EMBL/GenBank/DDBJ databases">
        <title>The Genome Sequence of Thecamonas trahens ATCC 50062.</title>
        <authorList>
            <consortium name="The Broad Institute Genome Sequencing Platform"/>
            <person name="Russ C."/>
            <person name="Cuomo C."/>
            <person name="Shea T."/>
            <person name="Young S.K."/>
            <person name="Zeng Q."/>
            <person name="Koehrsen M."/>
            <person name="Haas B."/>
            <person name="Borodovsky M."/>
            <person name="Guigo R."/>
            <person name="Alvarado L."/>
            <person name="Berlin A."/>
            <person name="Bochicchio J."/>
            <person name="Borenstein D."/>
            <person name="Chapman S."/>
            <person name="Chen Z."/>
            <person name="Freedman E."/>
            <person name="Gellesch M."/>
            <person name="Goldberg J."/>
            <person name="Griggs A."/>
            <person name="Gujja S."/>
            <person name="Heilman E."/>
            <person name="Heiman D."/>
            <person name="Hepburn T."/>
            <person name="Howarth C."/>
            <person name="Jen D."/>
            <person name="Larson L."/>
            <person name="Mehta T."/>
            <person name="Park D."/>
            <person name="Pearson M."/>
            <person name="Roberts A."/>
            <person name="Saif S."/>
            <person name="Shenoy N."/>
            <person name="Sisk P."/>
            <person name="Stolte C."/>
            <person name="Sykes S."/>
            <person name="Thomson T."/>
            <person name="Walk T."/>
            <person name="White J."/>
            <person name="Yandava C."/>
            <person name="Burger G."/>
            <person name="Gray M.W."/>
            <person name="Holland P.W.H."/>
            <person name="King N."/>
            <person name="Lang F.B.F."/>
            <person name="Roger A.J."/>
            <person name="Ruiz-Trillo I."/>
            <person name="Lander E."/>
            <person name="Nusbaum C."/>
        </authorList>
    </citation>
    <scope>NUCLEOTIDE SEQUENCE [LARGE SCALE GENOMIC DNA]</scope>
    <source>
        <strain evidence="2 3">ATCC 50062</strain>
    </source>
</reference>
<dbReference type="GeneID" id="25564378"/>
<feature type="compositionally biased region" description="Pro residues" evidence="1">
    <location>
        <begin position="80"/>
        <end position="95"/>
    </location>
</feature>
<dbReference type="AlphaFoldDB" id="A0A0L0D850"/>
<keyword evidence="3" id="KW-1185">Reference proteome</keyword>
<feature type="region of interest" description="Disordered" evidence="1">
    <location>
        <begin position="226"/>
        <end position="259"/>
    </location>
</feature>
<accession>A0A0L0D850</accession>
<dbReference type="RefSeq" id="XP_013758527.1">
    <property type="nucleotide sequence ID" value="XM_013903073.1"/>
</dbReference>